<evidence type="ECO:0000313" key="4">
    <source>
        <dbReference type="Proteomes" id="UP000766904"/>
    </source>
</evidence>
<dbReference type="Gene3D" id="3.90.1640.10">
    <property type="entry name" value="inorganic pyrophosphatase (n-terminal core)"/>
    <property type="match status" value="1"/>
</dbReference>
<accession>A0A8J8Q0X3</accession>
<sequence length="329" mass="36212">MTAVNTVLDHLQTGSSLTIICHSDPDPDSLSSAIALELLAIESGIETVDILYGGTISHQQNRAFVDRFEIEPKRYSEALLYSNEISAFVDHSLPGNHNPVPEGTHLDLVVDHHPSAQPVPAAITDVREEYGATATILAEYFRDSHIEITPRVASALLFGIHRERLDFYQQPTDREYELTSYLHSRADVGMLRDLYGASFLPSSVDAIGNVIHNRVRRGSVLVSCIGRLENRVALAQAADFLLLIEGIDTVLVCGIVRDELRLSGRTIRPEFDLGVYFTQVFGDLGDVGGHDDMAGGQLPVAAFDTEAETDVELVAAIRKRIEDRFFDAL</sequence>
<dbReference type="InterPro" id="IPR003156">
    <property type="entry name" value="DHHA1_dom"/>
</dbReference>
<name>A0A8J8Q0X3_9EURY</name>
<feature type="domain" description="DHHA1" evidence="2">
    <location>
        <begin position="219"/>
        <end position="302"/>
    </location>
</feature>
<evidence type="ECO:0000313" key="3">
    <source>
        <dbReference type="EMBL" id="TYL36942.1"/>
    </source>
</evidence>
<dbReference type="InterPro" id="IPR038763">
    <property type="entry name" value="DHH_sf"/>
</dbReference>
<comment type="caution">
    <text evidence="3">The sequence shown here is derived from an EMBL/GenBank/DDBJ whole genome shotgun (WGS) entry which is preliminary data.</text>
</comment>
<dbReference type="Proteomes" id="UP000766904">
    <property type="component" value="Unassembled WGS sequence"/>
</dbReference>
<proteinExistence type="predicted"/>
<dbReference type="InterPro" id="IPR051319">
    <property type="entry name" value="Oligoribo/pAp-PDE_c-di-AMP_PDE"/>
</dbReference>
<dbReference type="Pfam" id="PF01368">
    <property type="entry name" value="DHH"/>
    <property type="match status" value="1"/>
</dbReference>
<reference evidence="3" key="1">
    <citation type="submission" date="2017-11" db="EMBL/GenBank/DDBJ databases">
        <authorList>
            <person name="Kajale S.C."/>
            <person name="Sharma A."/>
        </authorList>
    </citation>
    <scope>NUCLEOTIDE SEQUENCE</scope>
    <source>
        <strain evidence="3">LS1_42</strain>
    </source>
</reference>
<organism evidence="3 4">
    <name type="scientific">Natronococcus pandeyae</name>
    <dbReference type="NCBI Taxonomy" id="2055836"/>
    <lineage>
        <taxon>Archaea</taxon>
        <taxon>Methanobacteriati</taxon>
        <taxon>Methanobacteriota</taxon>
        <taxon>Stenosarchaea group</taxon>
        <taxon>Halobacteria</taxon>
        <taxon>Halobacteriales</taxon>
        <taxon>Natrialbaceae</taxon>
        <taxon>Natronococcus</taxon>
    </lineage>
</organism>
<evidence type="ECO:0000259" key="2">
    <source>
        <dbReference type="Pfam" id="PF02272"/>
    </source>
</evidence>
<dbReference type="Pfam" id="PF02272">
    <property type="entry name" value="DHHA1"/>
    <property type="match status" value="1"/>
</dbReference>
<dbReference type="GO" id="GO:0003676">
    <property type="term" value="F:nucleic acid binding"/>
    <property type="evidence" value="ECO:0007669"/>
    <property type="project" value="InterPro"/>
</dbReference>
<dbReference type="RefSeq" id="WP_148859688.1">
    <property type="nucleotide sequence ID" value="NZ_PHNJ01000013.1"/>
</dbReference>
<dbReference type="PANTHER" id="PTHR47618">
    <property type="entry name" value="BIFUNCTIONAL OLIGORIBONUCLEASE AND PAP PHOSPHATASE NRNA"/>
    <property type="match status" value="1"/>
</dbReference>
<dbReference type="EMBL" id="PHNJ01000013">
    <property type="protein sequence ID" value="TYL36942.1"/>
    <property type="molecule type" value="Genomic_DNA"/>
</dbReference>
<protein>
    <submittedName>
        <fullName evidence="3">Bifunctional oligoribonuclease/PAP phosphatase NrnA</fullName>
    </submittedName>
</protein>
<evidence type="ECO:0000259" key="1">
    <source>
        <dbReference type="Pfam" id="PF01368"/>
    </source>
</evidence>
<dbReference type="PANTHER" id="PTHR47618:SF1">
    <property type="entry name" value="BIFUNCTIONAL OLIGORIBONUCLEASE AND PAP PHOSPHATASE NRNA"/>
    <property type="match status" value="1"/>
</dbReference>
<dbReference type="InterPro" id="IPR001667">
    <property type="entry name" value="DDH_dom"/>
</dbReference>
<feature type="domain" description="DDH" evidence="1">
    <location>
        <begin position="18"/>
        <end position="160"/>
    </location>
</feature>
<dbReference type="SUPFAM" id="SSF64182">
    <property type="entry name" value="DHH phosphoesterases"/>
    <property type="match status" value="1"/>
</dbReference>
<dbReference type="AlphaFoldDB" id="A0A8J8Q0X3"/>
<gene>
    <name evidence="3" type="ORF">CV102_19495</name>
</gene>
<keyword evidence="4" id="KW-1185">Reference proteome</keyword>
<dbReference type="OrthoDB" id="350705at2157"/>